<keyword evidence="3" id="KW-1185">Reference proteome</keyword>
<sequence>MQSQAFRRFQSGNFDEARSDGPLTDKVDAILESVEQARHISSYNIAEELHELTERNLMNRVLVCDSLLKRNETTPFLKILITSDKKQINKNV</sequence>
<organism evidence="2 3">
    <name type="scientific">Eumeta variegata</name>
    <name type="common">Bagworm moth</name>
    <name type="synonym">Eumeta japonica</name>
    <dbReference type="NCBI Taxonomy" id="151549"/>
    <lineage>
        <taxon>Eukaryota</taxon>
        <taxon>Metazoa</taxon>
        <taxon>Ecdysozoa</taxon>
        <taxon>Arthropoda</taxon>
        <taxon>Hexapoda</taxon>
        <taxon>Insecta</taxon>
        <taxon>Pterygota</taxon>
        <taxon>Neoptera</taxon>
        <taxon>Endopterygota</taxon>
        <taxon>Lepidoptera</taxon>
        <taxon>Glossata</taxon>
        <taxon>Ditrysia</taxon>
        <taxon>Tineoidea</taxon>
        <taxon>Psychidae</taxon>
        <taxon>Oiketicinae</taxon>
        <taxon>Eumeta</taxon>
    </lineage>
</organism>
<comment type="caution">
    <text evidence="2">The sequence shown here is derived from an EMBL/GenBank/DDBJ whole genome shotgun (WGS) entry which is preliminary data.</text>
</comment>
<evidence type="ECO:0000313" key="3">
    <source>
        <dbReference type="Proteomes" id="UP000299102"/>
    </source>
</evidence>
<reference evidence="2 3" key="1">
    <citation type="journal article" date="2019" name="Commun. Biol.">
        <title>The bagworm genome reveals a unique fibroin gene that provides high tensile strength.</title>
        <authorList>
            <person name="Kono N."/>
            <person name="Nakamura H."/>
            <person name="Ohtoshi R."/>
            <person name="Tomita M."/>
            <person name="Numata K."/>
            <person name="Arakawa K."/>
        </authorList>
    </citation>
    <scope>NUCLEOTIDE SEQUENCE [LARGE SCALE GENOMIC DNA]</scope>
</reference>
<protein>
    <submittedName>
        <fullName evidence="2">Uncharacterized protein</fullName>
    </submittedName>
</protein>
<dbReference type="OrthoDB" id="616263at2759"/>
<dbReference type="EMBL" id="BGZK01000412">
    <property type="protein sequence ID" value="GBP42104.1"/>
    <property type="molecule type" value="Genomic_DNA"/>
</dbReference>
<proteinExistence type="predicted"/>
<evidence type="ECO:0000313" key="2">
    <source>
        <dbReference type="EMBL" id="GBP42104.1"/>
    </source>
</evidence>
<dbReference type="AlphaFoldDB" id="A0A4C1VW30"/>
<feature type="region of interest" description="Disordered" evidence="1">
    <location>
        <begin position="1"/>
        <end position="22"/>
    </location>
</feature>
<dbReference type="Proteomes" id="UP000299102">
    <property type="component" value="Unassembled WGS sequence"/>
</dbReference>
<gene>
    <name evidence="2" type="ORF">EVAR_21108_1</name>
</gene>
<evidence type="ECO:0000256" key="1">
    <source>
        <dbReference type="SAM" id="MobiDB-lite"/>
    </source>
</evidence>
<feature type="compositionally biased region" description="Polar residues" evidence="1">
    <location>
        <begin position="1"/>
        <end position="13"/>
    </location>
</feature>
<name>A0A4C1VW30_EUMVA</name>
<accession>A0A4C1VW30</accession>